<dbReference type="Proteomes" id="UP000235388">
    <property type="component" value="Unassembled WGS sequence"/>
</dbReference>
<feature type="compositionally biased region" description="Basic and acidic residues" evidence="1">
    <location>
        <begin position="50"/>
        <end position="59"/>
    </location>
</feature>
<protein>
    <submittedName>
        <fullName evidence="2">Uncharacterized protein</fullName>
    </submittedName>
</protein>
<feature type="compositionally biased region" description="Polar residues" evidence="1">
    <location>
        <begin position="25"/>
        <end position="47"/>
    </location>
</feature>
<evidence type="ECO:0000256" key="1">
    <source>
        <dbReference type="SAM" id="MobiDB-lite"/>
    </source>
</evidence>
<dbReference type="EMBL" id="PGCJ01000016">
    <property type="protein sequence ID" value="PLW56851.1"/>
    <property type="molecule type" value="Genomic_DNA"/>
</dbReference>
<gene>
    <name evidence="2" type="ORF">PCANC_01292</name>
</gene>
<reference evidence="2 3" key="1">
    <citation type="submission" date="2017-11" db="EMBL/GenBank/DDBJ databases">
        <title>De novo assembly and phasing of dikaryotic genomes from two isolates of Puccinia coronata f. sp. avenae, the causal agent of oat crown rust.</title>
        <authorList>
            <person name="Miller M.E."/>
            <person name="Zhang Y."/>
            <person name="Omidvar V."/>
            <person name="Sperschneider J."/>
            <person name="Schwessinger B."/>
            <person name="Raley C."/>
            <person name="Palmer J.M."/>
            <person name="Garnica D."/>
            <person name="Upadhyaya N."/>
            <person name="Rathjen J."/>
            <person name="Taylor J.M."/>
            <person name="Park R.F."/>
            <person name="Dodds P.N."/>
            <person name="Hirsch C.D."/>
            <person name="Kianian S.F."/>
            <person name="Figueroa M."/>
        </authorList>
    </citation>
    <scope>NUCLEOTIDE SEQUENCE [LARGE SCALE GENOMIC DNA]</scope>
    <source>
        <strain evidence="2">12NC29</strain>
    </source>
</reference>
<sequence length="455" mass="50616">MNPWKTPLSSNPTLTAEKKQVVDTVAQQPIFHQTQDKTPSAPASNSKGKAKIDQQKEPAKITSGRKSIPGPPPTALVSTPKRAICATSAPPELGNTKPRKSVKDLKKLEIVKVPSPNVPPEPELQYLQEFYQWFSTNNQVKHAEKTPLSSALISSNKLQLFKDAALGSVKYGQQVIHVGSNNVRYSQGLMAFLGLKVWCLMNLEEDSASLYNAAHRIAAITTFQELVSSRAYDYMNVNLVLAMDSALRGTKGLRRGLIAARPSARLINTACSRRTPLWKGVQGLHAIPSTLHAMCTPTIGVHMASRRAGVPDRRAEPARLSGGRAKPARPLDRRAGLARLSIREAYVSRGTPIRGYAPYRGTPLIRVLWYPYKGTHTLMRVPKYPYKGTCTLIRVPKYPYKGTRTLIRVPKYPYKGTRTLIRVPKYPYKGTRTLIRVPKYPYKGTRTLIRVHVPL</sequence>
<feature type="region of interest" description="Disordered" evidence="1">
    <location>
        <begin position="1"/>
        <end position="78"/>
    </location>
</feature>
<proteinExistence type="predicted"/>
<keyword evidence="3" id="KW-1185">Reference proteome</keyword>
<evidence type="ECO:0000313" key="3">
    <source>
        <dbReference type="Proteomes" id="UP000235388"/>
    </source>
</evidence>
<name>A0A2N5W3P3_9BASI</name>
<dbReference type="AlphaFoldDB" id="A0A2N5W3P3"/>
<evidence type="ECO:0000313" key="2">
    <source>
        <dbReference type="EMBL" id="PLW56851.1"/>
    </source>
</evidence>
<organism evidence="2 3">
    <name type="scientific">Puccinia coronata f. sp. avenae</name>
    <dbReference type="NCBI Taxonomy" id="200324"/>
    <lineage>
        <taxon>Eukaryota</taxon>
        <taxon>Fungi</taxon>
        <taxon>Dikarya</taxon>
        <taxon>Basidiomycota</taxon>
        <taxon>Pucciniomycotina</taxon>
        <taxon>Pucciniomycetes</taxon>
        <taxon>Pucciniales</taxon>
        <taxon>Pucciniaceae</taxon>
        <taxon>Puccinia</taxon>
    </lineage>
</organism>
<accession>A0A2N5W3P3</accession>
<feature type="region of interest" description="Disordered" evidence="1">
    <location>
        <begin position="306"/>
        <end position="329"/>
    </location>
</feature>
<comment type="caution">
    <text evidence="2">The sequence shown here is derived from an EMBL/GenBank/DDBJ whole genome shotgun (WGS) entry which is preliminary data.</text>
</comment>
<dbReference type="STRING" id="200324.A0A2N5W3P3"/>